<dbReference type="EC" id="3.1.26.4" evidence="5"/>
<dbReference type="GO" id="GO:0004523">
    <property type="term" value="F:RNA-DNA hybrid ribonuclease activity"/>
    <property type="evidence" value="ECO:0007669"/>
    <property type="project" value="UniProtKB-EC"/>
</dbReference>
<keyword evidence="7" id="KW-0479">Metal-binding</keyword>
<evidence type="ECO:0000256" key="7">
    <source>
        <dbReference type="ARBA" id="ARBA00022723"/>
    </source>
</evidence>
<evidence type="ECO:0000256" key="5">
    <source>
        <dbReference type="ARBA" id="ARBA00012180"/>
    </source>
</evidence>
<gene>
    <name evidence="12" type="ORF">FD00_GL000465</name>
</gene>
<proteinExistence type="inferred from homology"/>
<dbReference type="InterPro" id="IPR011320">
    <property type="entry name" value="RNase_H1_N"/>
</dbReference>
<accession>A0A0R2E3D4</accession>
<evidence type="ECO:0000256" key="1">
    <source>
        <dbReference type="ARBA" id="ARBA00000077"/>
    </source>
</evidence>
<dbReference type="PATRIC" id="fig|1046596.6.peg.494"/>
<keyword evidence="10" id="KW-0460">Magnesium</keyword>
<evidence type="ECO:0000256" key="2">
    <source>
        <dbReference type="ARBA" id="ARBA00001946"/>
    </source>
</evidence>
<dbReference type="InterPro" id="IPR022892">
    <property type="entry name" value="RNaseHI"/>
</dbReference>
<dbReference type="AlphaFoldDB" id="A0A0R2E3D4"/>
<comment type="catalytic activity">
    <reaction evidence="1">
        <text>Endonucleolytic cleavage to 5'-phosphomonoester.</text>
        <dbReference type="EC" id="3.1.26.4"/>
    </reaction>
</comment>
<feature type="domain" description="RNase H type-1" evidence="11">
    <location>
        <begin position="63"/>
        <end position="220"/>
    </location>
</feature>
<evidence type="ECO:0000259" key="11">
    <source>
        <dbReference type="PROSITE" id="PS50879"/>
    </source>
</evidence>
<dbReference type="InterPro" id="IPR017067">
    <property type="entry name" value="RNase_H1_euk"/>
</dbReference>
<evidence type="ECO:0000313" key="13">
    <source>
        <dbReference type="Proteomes" id="UP000050898"/>
    </source>
</evidence>
<dbReference type="PANTHER" id="PTHR10642:SF26">
    <property type="entry name" value="RIBONUCLEASE H1"/>
    <property type="match status" value="1"/>
</dbReference>
<comment type="similarity">
    <text evidence="3">Belongs to the RNase H family.</text>
</comment>
<comment type="subunit">
    <text evidence="4">Monomer.</text>
</comment>
<dbReference type="SUPFAM" id="SSF53098">
    <property type="entry name" value="Ribonuclease H-like"/>
    <property type="match status" value="1"/>
</dbReference>
<evidence type="ECO:0000313" key="12">
    <source>
        <dbReference type="EMBL" id="KRN10083.1"/>
    </source>
</evidence>
<dbReference type="Pfam" id="PF01693">
    <property type="entry name" value="Cauli_VI"/>
    <property type="match status" value="1"/>
</dbReference>
<reference evidence="12 13" key="1">
    <citation type="journal article" date="2015" name="Genome Announc.">
        <title>Expanding the biotechnology potential of lactobacilli through comparative genomics of 213 strains and associated genera.</title>
        <authorList>
            <person name="Sun Z."/>
            <person name="Harris H.M."/>
            <person name="McCann A."/>
            <person name="Guo C."/>
            <person name="Argimon S."/>
            <person name="Zhang W."/>
            <person name="Yang X."/>
            <person name="Jeffery I.B."/>
            <person name="Cooney J.C."/>
            <person name="Kagawa T.F."/>
            <person name="Liu W."/>
            <person name="Song Y."/>
            <person name="Salvetti E."/>
            <person name="Wrobel A."/>
            <person name="Rasinkangas P."/>
            <person name="Parkhill J."/>
            <person name="Rea M.C."/>
            <person name="O'Sullivan O."/>
            <person name="Ritari J."/>
            <person name="Douillard F.P."/>
            <person name="Paul Ross R."/>
            <person name="Yang R."/>
            <person name="Briner A.E."/>
            <person name="Felis G.E."/>
            <person name="de Vos W.M."/>
            <person name="Barrangou R."/>
            <person name="Klaenhammer T.R."/>
            <person name="Caufield P.W."/>
            <person name="Cui Y."/>
            <person name="Zhang H."/>
            <person name="O'Toole P.W."/>
        </authorList>
    </citation>
    <scope>NUCLEOTIDE SEQUENCE [LARGE SCALE GENOMIC DNA]</scope>
    <source>
        <strain evidence="12 13">DSM 20444</strain>
    </source>
</reference>
<evidence type="ECO:0000256" key="8">
    <source>
        <dbReference type="ARBA" id="ARBA00022759"/>
    </source>
</evidence>
<dbReference type="SUPFAM" id="SSF55658">
    <property type="entry name" value="L9 N-domain-like"/>
    <property type="match status" value="1"/>
</dbReference>
<dbReference type="CDD" id="cd09278">
    <property type="entry name" value="RNase_HI_prokaryote_like"/>
    <property type="match status" value="1"/>
</dbReference>
<dbReference type="InterPro" id="IPR050092">
    <property type="entry name" value="RNase_H"/>
</dbReference>
<dbReference type="Pfam" id="PF00075">
    <property type="entry name" value="RNase_H"/>
    <property type="match status" value="1"/>
</dbReference>
<dbReference type="GO" id="GO:0003676">
    <property type="term" value="F:nucleic acid binding"/>
    <property type="evidence" value="ECO:0007669"/>
    <property type="project" value="InterPro"/>
</dbReference>
<comment type="cofactor">
    <cofactor evidence="2">
        <name>Mg(2+)</name>
        <dbReference type="ChEBI" id="CHEBI:18420"/>
    </cofactor>
</comment>
<keyword evidence="6" id="KW-0540">Nuclease</keyword>
<evidence type="ECO:0000256" key="6">
    <source>
        <dbReference type="ARBA" id="ARBA00022722"/>
    </source>
</evidence>
<dbReference type="Gene3D" id="3.40.970.10">
    <property type="entry name" value="Ribonuclease H1, N-terminal domain"/>
    <property type="match status" value="1"/>
</dbReference>
<dbReference type="Gene3D" id="3.30.420.10">
    <property type="entry name" value="Ribonuclease H-like superfamily/Ribonuclease H"/>
    <property type="match status" value="1"/>
</dbReference>
<evidence type="ECO:0000256" key="3">
    <source>
        <dbReference type="ARBA" id="ARBA00005300"/>
    </source>
</evidence>
<comment type="caution">
    <text evidence="12">The sequence shown here is derived from an EMBL/GenBank/DDBJ whole genome shotgun (WGS) entry which is preliminary data.</text>
</comment>
<evidence type="ECO:0000256" key="4">
    <source>
        <dbReference type="ARBA" id="ARBA00011245"/>
    </source>
</evidence>
<dbReference type="Proteomes" id="UP000050898">
    <property type="component" value="Unassembled WGS sequence"/>
</dbReference>
<protein>
    <recommendedName>
        <fullName evidence="5">ribonuclease H</fullName>
        <ecNumber evidence="5">3.1.26.4</ecNumber>
    </recommendedName>
</protein>
<keyword evidence="13" id="KW-1185">Reference proteome</keyword>
<sequence>MSQGRKPGIYKSWSECQVQVQGYQQARFKGFNDFGEAKAWLGNPNKFIQKTSNQMNNSSSLEKQAEIILWTDGGSRNNGNKKGQHVKKDDKAAWAFLFINNNENFSQSAGEYGATNNRMEIMALLMALKELERQSLNNNRILAILDSRYVLDAVNKNWLSNWKRRGWKTSAGKQVANQELWQELAIQLNKFPNISFSWTKGHLNNKGNIFVDELLNKTMDKM</sequence>
<dbReference type="InterPro" id="IPR036397">
    <property type="entry name" value="RNaseH_sf"/>
</dbReference>
<organism evidence="12 13">
    <name type="scientific">Liquorilactobacillus mali KCTC 3596 = DSM 20444</name>
    <dbReference type="NCBI Taxonomy" id="1046596"/>
    <lineage>
        <taxon>Bacteria</taxon>
        <taxon>Bacillati</taxon>
        <taxon>Bacillota</taxon>
        <taxon>Bacilli</taxon>
        <taxon>Lactobacillales</taxon>
        <taxon>Lactobacillaceae</taxon>
        <taxon>Liquorilactobacillus</taxon>
    </lineage>
</organism>
<keyword evidence="8" id="KW-0255">Endonuclease</keyword>
<dbReference type="GO" id="GO:0043137">
    <property type="term" value="P:DNA replication, removal of RNA primer"/>
    <property type="evidence" value="ECO:0007669"/>
    <property type="project" value="TreeGrafter"/>
</dbReference>
<keyword evidence="9" id="KW-0378">Hydrolase</keyword>
<name>A0A0R2E3D4_9LACO</name>
<dbReference type="PROSITE" id="PS50879">
    <property type="entry name" value="RNASE_H_1"/>
    <property type="match status" value="1"/>
</dbReference>
<evidence type="ECO:0000256" key="10">
    <source>
        <dbReference type="ARBA" id="ARBA00022842"/>
    </source>
</evidence>
<dbReference type="GO" id="GO:0000287">
    <property type="term" value="F:magnesium ion binding"/>
    <property type="evidence" value="ECO:0007669"/>
    <property type="project" value="InterPro"/>
</dbReference>
<evidence type="ECO:0000256" key="9">
    <source>
        <dbReference type="ARBA" id="ARBA00022801"/>
    </source>
</evidence>
<dbReference type="PANTHER" id="PTHR10642">
    <property type="entry name" value="RIBONUCLEASE H1"/>
    <property type="match status" value="1"/>
</dbReference>
<dbReference type="PIRSF" id="PIRSF036852">
    <property type="entry name" value="Ribonuclease_H1_euk"/>
    <property type="match status" value="1"/>
</dbReference>
<dbReference type="InterPro" id="IPR002156">
    <property type="entry name" value="RNaseH_domain"/>
</dbReference>
<dbReference type="InterPro" id="IPR012337">
    <property type="entry name" value="RNaseH-like_sf"/>
</dbReference>
<dbReference type="EMBL" id="AYYH01000014">
    <property type="protein sequence ID" value="KRN10083.1"/>
    <property type="molecule type" value="Genomic_DNA"/>
</dbReference>
<dbReference type="InterPro" id="IPR037056">
    <property type="entry name" value="RNase_H1_N_sf"/>
</dbReference>
<dbReference type="InterPro" id="IPR009027">
    <property type="entry name" value="Ribosomal_bL9/RNase_H1_N"/>
</dbReference>